<name>A0A382SGZ0_9ZZZZ</name>
<evidence type="ECO:0000256" key="5">
    <source>
        <dbReference type="ARBA" id="ARBA00023002"/>
    </source>
</evidence>
<evidence type="ECO:0000313" key="8">
    <source>
        <dbReference type="EMBL" id="SVD09174.1"/>
    </source>
</evidence>
<keyword evidence="4" id="KW-0862">Zinc</keyword>
<feature type="region of interest" description="Disordered" evidence="6">
    <location>
        <begin position="46"/>
        <end position="67"/>
    </location>
</feature>
<dbReference type="SUPFAM" id="SSF50129">
    <property type="entry name" value="GroES-like"/>
    <property type="match status" value="1"/>
</dbReference>
<dbReference type="PANTHER" id="PTHR43350:SF19">
    <property type="entry name" value="D-GULOSIDE 3-DEHYDROGENASE"/>
    <property type="match status" value="1"/>
</dbReference>
<feature type="non-terminal residue" evidence="8">
    <location>
        <position position="299"/>
    </location>
</feature>
<dbReference type="InterPro" id="IPR036291">
    <property type="entry name" value="NAD(P)-bd_dom_sf"/>
</dbReference>
<dbReference type="PANTHER" id="PTHR43350">
    <property type="entry name" value="NAD-DEPENDENT ALCOHOL DEHYDROGENASE"/>
    <property type="match status" value="1"/>
</dbReference>
<evidence type="ECO:0000256" key="1">
    <source>
        <dbReference type="ARBA" id="ARBA00001947"/>
    </source>
</evidence>
<evidence type="ECO:0000259" key="7">
    <source>
        <dbReference type="Pfam" id="PF08240"/>
    </source>
</evidence>
<dbReference type="GO" id="GO:0016491">
    <property type="term" value="F:oxidoreductase activity"/>
    <property type="evidence" value="ECO:0007669"/>
    <property type="project" value="UniProtKB-KW"/>
</dbReference>
<organism evidence="8">
    <name type="scientific">marine metagenome</name>
    <dbReference type="NCBI Taxonomy" id="408172"/>
    <lineage>
        <taxon>unclassified sequences</taxon>
        <taxon>metagenomes</taxon>
        <taxon>ecological metagenomes</taxon>
    </lineage>
</organism>
<keyword evidence="5" id="KW-0560">Oxidoreductase</keyword>
<dbReference type="InterPro" id="IPR013154">
    <property type="entry name" value="ADH-like_N"/>
</dbReference>
<accession>A0A382SGZ0</accession>
<feature type="domain" description="Alcohol dehydrogenase-like N-terminal" evidence="7">
    <location>
        <begin position="27"/>
        <end position="133"/>
    </location>
</feature>
<dbReference type="GO" id="GO:0046872">
    <property type="term" value="F:metal ion binding"/>
    <property type="evidence" value="ECO:0007669"/>
    <property type="project" value="UniProtKB-KW"/>
</dbReference>
<comment type="cofactor">
    <cofactor evidence="1">
        <name>Zn(2+)</name>
        <dbReference type="ChEBI" id="CHEBI:29105"/>
    </cofactor>
</comment>
<dbReference type="InterPro" id="IPR011032">
    <property type="entry name" value="GroES-like_sf"/>
</dbReference>
<dbReference type="Gene3D" id="3.40.50.720">
    <property type="entry name" value="NAD(P)-binding Rossmann-like Domain"/>
    <property type="match status" value="1"/>
</dbReference>
<dbReference type="CDD" id="cd08255">
    <property type="entry name" value="2-desacetyl-2-hydroxyethyl_bacteriochlorophyllide_like"/>
    <property type="match status" value="1"/>
</dbReference>
<evidence type="ECO:0000256" key="3">
    <source>
        <dbReference type="ARBA" id="ARBA00022723"/>
    </source>
</evidence>
<evidence type="ECO:0000256" key="4">
    <source>
        <dbReference type="ARBA" id="ARBA00022833"/>
    </source>
</evidence>
<comment type="similarity">
    <text evidence="2">Belongs to the zinc-containing alcohol dehydrogenase family.</text>
</comment>
<protein>
    <recommendedName>
        <fullName evidence="7">Alcohol dehydrogenase-like N-terminal domain-containing protein</fullName>
    </recommendedName>
</protein>
<sequence>MSRRKVGCIDGKGRGVCLEEGRPDPGAGQVRVAVQASLISPGTELGRVKKQRERVRDDSPAVDSPPRPFGYANAGIVEAVGEGVETFRVGDRLACMGGGYALHTDCACVPQNLCAALPDSVDFEAGAFAHLAATAVHAIRRAQPQFGENGMVMGLGLVGNLSSQFGQLSGCHMMGVDRFPLRLELAARTGTEAVVDGSSVDPVTEAELFAGGYGMDFGVIAFGGDGTEAFEQIAASLKRAPDTHRMGRVVIVGGAQITHGFAAALGNIDVRSAARTGPGYHDEAYEHGAGYPPVFVEWP</sequence>
<evidence type="ECO:0000256" key="2">
    <source>
        <dbReference type="ARBA" id="ARBA00008072"/>
    </source>
</evidence>
<dbReference type="Gene3D" id="3.90.180.10">
    <property type="entry name" value="Medium-chain alcohol dehydrogenases, catalytic domain"/>
    <property type="match status" value="1"/>
</dbReference>
<dbReference type="AlphaFoldDB" id="A0A382SGZ0"/>
<keyword evidence="3" id="KW-0479">Metal-binding</keyword>
<proteinExistence type="inferred from homology"/>
<gene>
    <name evidence="8" type="ORF">METZ01_LOCUS362028</name>
</gene>
<evidence type="ECO:0000256" key="6">
    <source>
        <dbReference type="SAM" id="MobiDB-lite"/>
    </source>
</evidence>
<dbReference type="Pfam" id="PF08240">
    <property type="entry name" value="ADH_N"/>
    <property type="match status" value="1"/>
</dbReference>
<reference evidence="8" key="1">
    <citation type="submission" date="2018-05" db="EMBL/GenBank/DDBJ databases">
        <authorList>
            <person name="Lanie J.A."/>
            <person name="Ng W.-L."/>
            <person name="Kazmierczak K.M."/>
            <person name="Andrzejewski T.M."/>
            <person name="Davidsen T.M."/>
            <person name="Wayne K.J."/>
            <person name="Tettelin H."/>
            <person name="Glass J.I."/>
            <person name="Rusch D."/>
            <person name="Podicherti R."/>
            <person name="Tsui H.-C.T."/>
            <person name="Winkler M.E."/>
        </authorList>
    </citation>
    <scope>NUCLEOTIDE SEQUENCE</scope>
</reference>
<dbReference type="EMBL" id="UINC01129038">
    <property type="protein sequence ID" value="SVD09174.1"/>
    <property type="molecule type" value="Genomic_DNA"/>
</dbReference>
<dbReference type="SUPFAM" id="SSF51735">
    <property type="entry name" value="NAD(P)-binding Rossmann-fold domains"/>
    <property type="match status" value="1"/>
</dbReference>